<protein>
    <submittedName>
        <fullName evidence="1">Uncharacterized protein</fullName>
    </submittedName>
</protein>
<dbReference type="Proteomes" id="UP000004994">
    <property type="component" value="Chromosome 7"/>
</dbReference>
<dbReference type="PaxDb" id="4081-Solyc07g039660.1.1"/>
<keyword evidence="2" id="KW-1185">Reference proteome</keyword>
<name>A0A3Q7I529_SOLLC</name>
<dbReference type="Gramene" id="Solyc07g039660.1.1">
    <property type="protein sequence ID" value="Solyc07g039660.1.1.1"/>
    <property type="gene ID" value="Solyc07g039660.1"/>
</dbReference>
<evidence type="ECO:0000313" key="1">
    <source>
        <dbReference type="EnsemblPlants" id="Solyc07g039660.1.1.1"/>
    </source>
</evidence>
<organism evidence="1">
    <name type="scientific">Solanum lycopersicum</name>
    <name type="common">Tomato</name>
    <name type="synonym">Lycopersicon esculentum</name>
    <dbReference type="NCBI Taxonomy" id="4081"/>
    <lineage>
        <taxon>Eukaryota</taxon>
        <taxon>Viridiplantae</taxon>
        <taxon>Streptophyta</taxon>
        <taxon>Embryophyta</taxon>
        <taxon>Tracheophyta</taxon>
        <taxon>Spermatophyta</taxon>
        <taxon>Magnoliopsida</taxon>
        <taxon>eudicotyledons</taxon>
        <taxon>Gunneridae</taxon>
        <taxon>Pentapetalae</taxon>
        <taxon>asterids</taxon>
        <taxon>lamiids</taxon>
        <taxon>Solanales</taxon>
        <taxon>Solanaceae</taxon>
        <taxon>Solanoideae</taxon>
        <taxon>Solaneae</taxon>
        <taxon>Solanum</taxon>
        <taxon>Solanum subgen. Lycopersicon</taxon>
    </lineage>
</organism>
<evidence type="ECO:0000313" key="2">
    <source>
        <dbReference type="Proteomes" id="UP000004994"/>
    </source>
</evidence>
<proteinExistence type="predicted"/>
<reference evidence="1" key="1">
    <citation type="journal article" date="2012" name="Nature">
        <title>The tomato genome sequence provides insights into fleshy fruit evolution.</title>
        <authorList>
            <consortium name="Tomato Genome Consortium"/>
        </authorList>
    </citation>
    <scope>NUCLEOTIDE SEQUENCE [LARGE SCALE GENOMIC DNA]</scope>
    <source>
        <strain evidence="1">cv. Heinz 1706</strain>
    </source>
</reference>
<dbReference type="EnsemblPlants" id="Solyc07g039660.1.1">
    <property type="protein sequence ID" value="Solyc07g039660.1.1.1"/>
    <property type="gene ID" value="Solyc07g039660.1"/>
</dbReference>
<reference evidence="1" key="2">
    <citation type="submission" date="2019-01" db="UniProtKB">
        <authorList>
            <consortium name="EnsemblPlants"/>
        </authorList>
    </citation>
    <scope>IDENTIFICATION</scope>
    <source>
        <strain evidence="1">cv. Heinz 1706</strain>
    </source>
</reference>
<accession>A0A3Q7I529</accession>
<dbReference type="InParanoid" id="A0A3Q7I529"/>
<dbReference type="AlphaFoldDB" id="A0A3Q7I529"/>
<sequence length="102" mass="11506">MGRTRSGFCHLYPCGWIAGFHDYYEKDNDSQFLKKLRPEFEHLHASILNKEKLPALEVVVYLSSSKETRLSSQASMENSLTMDTALVAYRSSSSGNSNKLGQ</sequence>